<protein>
    <recommendedName>
        <fullName evidence="4">Dihydrodipicolinate synthase family protein</fullName>
    </recommendedName>
</protein>
<reference evidence="1 3" key="1">
    <citation type="submission" date="2016-06" db="EMBL/GenBank/DDBJ databases">
        <authorList>
            <person name="Kjaerup R.B."/>
            <person name="Dalgaard T.S."/>
            <person name="Juul-Madsen H.R."/>
        </authorList>
    </citation>
    <scope>NUCLEOTIDE SEQUENCE [LARGE SCALE GENOMIC DNA]</scope>
    <source>
        <strain evidence="1">Orrdi1</strain>
    </source>
</reference>
<evidence type="ECO:0000313" key="1">
    <source>
        <dbReference type="EMBL" id="SBT25143.1"/>
    </source>
</evidence>
<dbReference type="Proteomes" id="UP000078558">
    <property type="component" value="Chromosome I"/>
</dbReference>
<dbReference type="Pfam" id="PF06187">
    <property type="entry name" value="DUF993"/>
    <property type="match status" value="1"/>
</dbReference>
<dbReference type="EMBL" id="FLRC01000014">
    <property type="protein sequence ID" value="SBT25143.1"/>
    <property type="molecule type" value="Genomic_DNA"/>
</dbReference>
<dbReference type="RefSeq" id="WP_067752557.1">
    <property type="nucleotide sequence ID" value="NZ_LT907988.1"/>
</dbReference>
<dbReference type="KEGG" id="odi:ODI_R2948"/>
<dbReference type="Gene3D" id="3.20.20.70">
    <property type="entry name" value="Aldolase class I"/>
    <property type="match status" value="1"/>
</dbReference>
<sequence length="401" mass="43444">MSLSLSLPARDGRTLASYTLTGTPPPDPAPAAFTRIAYSAAHVVADPLAPVDPWQTAAVDWDTTLAYRRYLWSLGLGVAEAMDTAQRGMGLDWPTSLALITRTLEMARDVPGAQVASGCGTDHLDPADARSVDDVIRAYETQMEAIERLGGKLILMASRALARVAKGPEDYVRVYTRLLRQARQPVILHWLGDMFDPALAGYWGTADLDRATATALEIIAAEAGKVDGIKISLLDKDREIAMRRQLPVTGGNDGQGVRMYTGDDFNYAELIAGDGQGAQARHGQSDALLGIFDAIAPVASAALGELAQGRIDRFHALLGPTVPLSRHIFQAPTRYYKTGVVFMAWLNGHQKHFSMVGGQQSSRSLVHLAELFRLADQANLLAWPDLATHRMRTLLALHGVE</sequence>
<proteinExistence type="predicted"/>
<accession>A0A1C3K0V0</accession>
<name>A0A1C3K0V0_9BURK</name>
<keyword evidence="3" id="KW-1185">Reference proteome</keyword>
<reference evidence="2 3" key="2">
    <citation type="submission" date="2017-08" db="EMBL/GenBank/DDBJ databases">
        <authorList>
            <person name="de Groot N.N."/>
        </authorList>
    </citation>
    <scope>NUCLEOTIDE SEQUENCE [LARGE SCALE GENOMIC DNA]</scope>
    <source>
        <strain evidence="2">Orrdi1</strain>
    </source>
</reference>
<organism evidence="1 3">
    <name type="scientific">Orrella dioscoreae</name>
    <dbReference type="NCBI Taxonomy" id="1851544"/>
    <lineage>
        <taxon>Bacteria</taxon>
        <taxon>Pseudomonadati</taxon>
        <taxon>Pseudomonadota</taxon>
        <taxon>Betaproteobacteria</taxon>
        <taxon>Burkholderiales</taxon>
        <taxon>Alcaligenaceae</taxon>
        <taxon>Orrella</taxon>
    </lineage>
</organism>
<evidence type="ECO:0008006" key="4">
    <source>
        <dbReference type="Google" id="ProtNLM"/>
    </source>
</evidence>
<dbReference type="EMBL" id="LT907988">
    <property type="protein sequence ID" value="SOE50758.1"/>
    <property type="molecule type" value="Genomic_DNA"/>
</dbReference>
<dbReference type="InterPro" id="IPR009334">
    <property type="entry name" value="DUF993"/>
</dbReference>
<dbReference type="AlphaFoldDB" id="A0A1C3K0V0"/>
<dbReference type="SUPFAM" id="SSF51569">
    <property type="entry name" value="Aldolase"/>
    <property type="match status" value="1"/>
</dbReference>
<evidence type="ECO:0000313" key="2">
    <source>
        <dbReference type="EMBL" id="SOE50758.1"/>
    </source>
</evidence>
<evidence type="ECO:0000313" key="3">
    <source>
        <dbReference type="Proteomes" id="UP000078558"/>
    </source>
</evidence>
<dbReference type="InterPro" id="IPR013785">
    <property type="entry name" value="Aldolase_TIM"/>
</dbReference>
<dbReference type="STRING" id="1851544.ODI_01959"/>
<gene>
    <name evidence="1" type="ORF">ODI_01959</name>
    <name evidence="2" type="ORF">ODI_R2948</name>
</gene>
<dbReference type="OrthoDB" id="9805272at2"/>